<proteinExistence type="inferred from homology"/>
<feature type="domain" description="JmjC" evidence="6">
    <location>
        <begin position="522"/>
        <end position="746"/>
    </location>
</feature>
<sequence length="891" mass="99571">MVNLPIESLTLASCRGYSEGRAHSNQWPEMLKLKDWPPTNAFEDRLPRHGAEFISALPFREYTDPRCGILNLAVKLPKDMLKPDMGPKSYIAYGLSQELGRGDSVTKLHCDISDAVNVLTHTAEVPISALQLSKIQYLKKQHNAQDEKEHVVNGRMCKKGVDEEMIEQSDDPCVLYTDNKCPLQVSSLENVNPHMLSTVDVISESVQEALGGTNQNNWKESPRELCVSDNLTHNPEQLESNMDLGIKKFGCKKSEGANVEFDIIAGSKMECNLKPRVANGVHHLEEMVGDILDSCPDHASSDGKHLDAASNVNQMQHFEGECAEARSVHEVTEHFVPGHHDLEVPDKVEAGDQTVISRLQQNSIKDSASNITNDKNYVPDGGLKDIKCGECDEKIIALQNGGAHSATNKAERHKASVETECDMVNGASVSAVKIDNIARDHKKSKDCADSKMSQQKGKTFECGLDHACGKDISGILHEHEVQETNESSSLKNNKDDGFQHIGEKNLEAMFMQHRSGRHSKKKLSRKEENGFSVNTDFGRSTLQDNGSCHIKMEVGNDESVDVRQQNAGSGSVLRHSGNHVEGSLDQVKKEEDMALSSEIDSAIDFGRSRSEPVDEKPCVPVLTTEDICTEGGALWDIFRREDGPKLQAYLKKHHREFRHVHCCQVEQVIHPIHDQVFYLTLEHKRKLKQEFGIEPWTFIQNHGEAVFIPAGCAHQVRNLKSCIKVALDFVSPENVGECIRLTGEFRRLPEDHRAKEDKLEKQNGSNRFGILIMVKKMTVYAIKKAMEKLDKYTQSDLLNVANWQWSSGVGNSWSMRMTQFFVEAGEQFHYMARLLLELLEEVIGLKVNFSLLIGVNTEDRLVLRAATLMGCTIARFPFSYLCLPIGSSLVC</sequence>
<name>A0A843WDB1_COLES</name>
<dbReference type="GO" id="GO:0000118">
    <property type="term" value="C:histone deacetylase complex"/>
    <property type="evidence" value="ECO:0007669"/>
    <property type="project" value="TreeGrafter"/>
</dbReference>
<organism evidence="7 8">
    <name type="scientific">Colocasia esculenta</name>
    <name type="common">Wild taro</name>
    <name type="synonym">Arum esculentum</name>
    <dbReference type="NCBI Taxonomy" id="4460"/>
    <lineage>
        <taxon>Eukaryota</taxon>
        <taxon>Viridiplantae</taxon>
        <taxon>Streptophyta</taxon>
        <taxon>Embryophyta</taxon>
        <taxon>Tracheophyta</taxon>
        <taxon>Spermatophyta</taxon>
        <taxon>Magnoliopsida</taxon>
        <taxon>Liliopsida</taxon>
        <taxon>Araceae</taxon>
        <taxon>Aroideae</taxon>
        <taxon>Colocasieae</taxon>
        <taxon>Colocasia</taxon>
    </lineage>
</organism>
<dbReference type="PANTHER" id="PTHR12549:SF11">
    <property type="entry name" value="LYSINE-SPECIFIC DEMETHYLASE JMJ25"/>
    <property type="match status" value="1"/>
</dbReference>
<evidence type="ECO:0000256" key="1">
    <source>
        <dbReference type="ARBA" id="ARBA00004123"/>
    </source>
</evidence>
<dbReference type="Pfam" id="PF02373">
    <property type="entry name" value="JmjC"/>
    <property type="match status" value="1"/>
</dbReference>
<dbReference type="GO" id="GO:0032454">
    <property type="term" value="F:histone H3K9 demethylase activity"/>
    <property type="evidence" value="ECO:0007669"/>
    <property type="project" value="InterPro"/>
</dbReference>
<dbReference type="AlphaFoldDB" id="A0A843WDB1"/>
<dbReference type="SMART" id="SM00558">
    <property type="entry name" value="JmjC"/>
    <property type="match status" value="1"/>
</dbReference>
<reference evidence="7" key="1">
    <citation type="submission" date="2017-07" db="EMBL/GenBank/DDBJ databases">
        <title>Taro Niue Genome Assembly and Annotation.</title>
        <authorList>
            <person name="Atibalentja N."/>
            <person name="Keating K."/>
            <person name="Fields C.J."/>
        </authorList>
    </citation>
    <scope>NUCLEOTIDE SEQUENCE</scope>
    <source>
        <strain evidence="7">Niue_2</strain>
        <tissue evidence="7">Leaf</tissue>
    </source>
</reference>
<dbReference type="PROSITE" id="PS51184">
    <property type="entry name" value="JMJC"/>
    <property type="match status" value="1"/>
</dbReference>
<dbReference type="Proteomes" id="UP000652761">
    <property type="component" value="Unassembled WGS sequence"/>
</dbReference>
<evidence type="ECO:0000256" key="4">
    <source>
        <dbReference type="ARBA" id="ARBA00023242"/>
    </source>
</evidence>
<evidence type="ECO:0000256" key="3">
    <source>
        <dbReference type="ARBA" id="ARBA00022723"/>
    </source>
</evidence>
<dbReference type="OrthoDB" id="1667110at2759"/>
<dbReference type="InterPro" id="IPR003347">
    <property type="entry name" value="JmjC_dom"/>
</dbReference>
<dbReference type="GO" id="GO:0031490">
    <property type="term" value="F:chromatin DNA binding"/>
    <property type="evidence" value="ECO:0007669"/>
    <property type="project" value="TreeGrafter"/>
</dbReference>
<comment type="similarity">
    <text evidence="2">Belongs to the JARID1 histone demethylase family.</text>
</comment>
<dbReference type="FunFam" id="2.60.120.650:FF:000033">
    <property type="entry name" value="Transcription factor jumonji (JmjC) domain-containing protein"/>
    <property type="match status" value="1"/>
</dbReference>
<comment type="subcellular location">
    <subcellularLocation>
        <location evidence="1">Nucleus</location>
    </subcellularLocation>
</comment>
<dbReference type="InterPro" id="IPR045109">
    <property type="entry name" value="LSDs-like"/>
</dbReference>
<evidence type="ECO:0000313" key="8">
    <source>
        <dbReference type="Proteomes" id="UP000652761"/>
    </source>
</evidence>
<evidence type="ECO:0000313" key="7">
    <source>
        <dbReference type="EMBL" id="MQM00970.1"/>
    </source>
</evidence>
<keyword evidence="3" id="KW-0479">Metal-binding</keyword>
<feature type="region of interest" description="Disordered" evidence="5">
    <location>
        <begin position="569"/>
        <end position="591"/>
    </location>
</feature>
<keyword evidence="8" id="KW-1185">Reference proteome</keyword>
<keyword evidence="4" id="KW-0539">Nucleus</keyword>
<gene>
    <name evidence="7" type="ORF">Taro_033709</name>
</gene>
<evidence type="ECO:0000259" key="6">
    <source>
        <dbReference type="PROSITE" id="PS51184"/>
    </source>
</evidence>
<comment type="caution">
    <text evidence="7">The sequence shown here is derived from an EMBL/GenBank/DDBJ whole genome shotgun (WGS) entry which is preliminary data.</text>
</comment>
<accession>A0A843WDB1</accession>
<dbReference type="GO" id="GO:0000785">
    <property type="term" value="C:chromatin"/>
    <property type="evidence" value="ECO:0007669"/>
    <property type="project" value="TreeGrafter"/>
</dbReference>
<dbReference type="GO" id="GO:0006357">
    <property type="term" value="P:regulation of transcription by RNA polymerase II"/>
    <property type="evidence" value="ECO:0007669"/>
    <property type="project" value="TreeGrafter"/>
</dbReference>
<dbReference type="Gene3D" id="2.60.120.650">
    <property type="entry name" value="Cupin"/>
    <property type="match status" value="2"/>
</dbReference>
<protein>
    <recommendedName>
        <fullName evidence="6">JmjC domain-containing protein</fullName>
    </recommendedName>
</protein>
<evidence type="ECO:0000256" key="5">
    <source>
        <dbReference type="SAM" id="MobiDB-lite"/>
    </source>
</evidence>
<dbReference type="SUPFAM" id="SSF51197">
    <property type="entry name" value="Clavaminate synthase-like"/>
    <property type="match status" value="1"/>
</dbReference>
<dbReference type="PANTHER" id="PTHR12549">
    <property type="entry name" value="JMJC DOMAIN-CONTAINING HISTONE DEMETHYLATION PROTEIN"/>
    <property type="match status" value="1"/>
</dbReference>
<dbReference type="GO" id="GO:0003712">
    <property type="term" value="F:transcription coregulator activity"/>
    <property type="evidence" value="ECO:0007669"/>
    <property type="project" value="TreeGrafter"/>
</dbReference>
<dbReference type="CDD" id="cd02208">
    <property type="entry name" value="cupin_RmlC-like"/>
    <property type="match status" value="1"/>
</dbReference>
<dbReference type="EMBL" id="NMUH01002595">
    <property type="protein sequence ID" value="MQM00970.1"/>
    <property type="molecule type" value="Genomic_DNA"/>
</dbReference>
<dbReference type="GO" id="GO:0046872">
    <property type="term" value="F:metal ion binding"/>
    <property type="evidence" value="ECO:0007669"/>
    <property type="project" value="UniProtKB-KW"/>
</dbReference>
<evidence type="ECO:0000256" key="2">
    <source>
        <dbReference type="ARBA" id="ARBA00006801"/>
    </source>
</evidence>